<accession>A0A0E9P6Y8</accession>
<name>A0A0E9P6Y8_ANGAN</name>
<sequence length="19" mass="2427">MRGSIQTEIREVQMQFYFY</sequence>
<protein>
    <submittedName>
        <fullName evidence="1">Uncharacterized protein</fullName>
    </submittedName>
</protein>
<reference evidence="1" key="2">
    <citation type="journal article" date="2015" name="Fish Shellfish Immunol.">
        <title>Early steps in the European eel (Anguilla anguilla)-Vibrio vulnificus interaction in the gills: Role of the RtxA13 toxin.</title>
        <authorList>
            <person name="Callol A."/>
            <person name="Pajuelo D."/>
            <person name="Ebbesson L."/>
            <person name="Teles M."/>
            <person name="MacKenzie S."/>
            <person name="Amaro C."/>
        </authorList>
    </citation>
    <scope>NUCLEOTIDE SEQUENCE</scope>
</reference>
<evidence type="ECO:0000313" key="1">
    <source>
        <dbReference type="EMBL" id="JAH00269.1"/>
    </source>
</evidence>
<dbReference type="EMBL" id="GBXM01108308">
    <property type="protein sequence ID" value="JAH00269.1"/>
    <property type="molecule type" value="Transcribed_RNA"/>
</dbReference>
<proteinExistence type="predicted"/>
<dbReference type="AlphaFoldDB" id="A0A0E9P6Y8"/>
<reference evidence="1" key="1">
    <citation type="submission" date="2014-11" db="EMBL/GenBank/DDBJ databases">
        <authorList>
            <person name="Amaro Gonzalez C."/>
        </authorList>
    </citation>
    <scope>NUCLEOTIDE SEQUENCE</scope>
</reference>
<organism evidence="1">
    <name type="scientific">Anguilla anguilla</name>
    <name type="common">European freshwater eel</name>
    <name type="synonym">Muraena anguilla</name>
    <dbReference type="NCBI Taxonomy" id="7936"/>
    <lineage>
        <taxon>Eukaryota</taxon>
        <taxon>Metazoa</taxon>
        <taxon>Chordata</taxon>
        <taxon>Craniata</taxon>
        <taxon>Vertebrata</taxon>
        <taxon>Euteleostomi</taxon>
        <taxon>Actinopterygii</taxon>
        <taxon>Neopterygii</taxon>
        <taxon>Teleostei</taxon>
        <taxon>Anguilliformes</taxon>
        <taxon>Anguillidae</taxon>
        <taxon>Anguilla</taxon>
    </lineage>
</organism>